<dbReference type="InterPro" id="IPR036388">
    <property type="entry name" value="WH-like_DNA-bd_sf"/>
</dbReference>
<feature type="domain" description="HTH arsR-type" evidence="1">
    <location>
        <begin position="20"/>
        <end position="105"/>
    </location>
</feature>
<evidence type="ECO:0000259" key="1">
    <source>
        <dbReference type="SMART" id="SM00418"/>
    </source>
</evidence>
<dbReference type="InterPro" id="IPR001845">
    <property type="entry name" value="HTH_ArsR_DNA-bd_dom"/>
</dbReference>
<keyword evidence="3" id="KW-1185">Reference proteome</keyword>
<accession>A0A1G9HUD5</accession>
<name>A0A1G9HUD5_9ACTN</name>
<sequence>MAEQRAPEGFKDDRPLASEAEAKAVASAVRLRILRLCLDQALTNKEIALRLGSNPATVLHHVRKLVETGFLTAQEERIGARGAREIPYLATRKSWALQLGEEFRTDMSVAMLEAFRTEVELLPDPGQVNAGRIGLRLNDEQYAEVSQRFKLLFDDLATMRPGPGARPFSVFMAIHPDAGRD</sequence>
<dbReference type="GO" id="GO:0003700">
    <property type="term" value="F:DNA-binding transcription factor activity"/>
    <property type="evidence" value="ECO:0007669"/>
    <property type="project" value="InterPro"/>
</dbReference>
<proteinExistence type="predicted"/>
<dbReference type="Proteomes" id="UP000198662">
    <property type="component" value="Unassembled WGS sequence"/>
</dbReference>
<gene>
    <name evidence="2" type="ORF">SAMN05216298_2825</name>
</gene>
<dbReference type="SUPFAM" id="SSF46785">
    <property type="entry name" value="Winged helix' DNA-binding domain"/>
    <property type="match status" value="1"/>
</dbReference>
<dbReference type="InterPro" id="IPR036390">
    <property type="entry name" value="WH_DNA-bd_sf"/>
</dbReference>
<organism evidence="2 3">
    <name type="scientific">Glycomyces sambucus</name>
    <dbReference type="NCBI Taxonomy" id="380244"/>
    <lineage>
        <taxon>Bacteria</taxon>
        <taxon>Bacillati</taxon>
        <taxon>Actinomycetota</taxon>
        <taxon>Actinomycetes</taxon>
        <taxon>Glycomycetales</taxon>
        <taxon>Glycomycetaceae</taxon>
        <taxon>Glycomyces</taxon>
    </lineage>
</organism>
<dbReference type="InterPro" id="IPR011991">
    <property type="entry name" value="ArsR-like_HTH"/>
</dbReference>
<dbReference type="EMBL" id="FNGF01000004">
    <property type="protein sequence ID" value="SDL16324.1"/>
    <property type="molecule type" value="Genomic_DNA"/>
</dbReference>
<dbReference type="SMART" id="SM00418">
    <property type="entry name" value="HTH_ARSR"/>
    <property type="match status" value="1"/>
</dbReference>
<dbReference type="Gene3D" id="1.10.10.10">
    <property type="entry name" value="Winged helix-like DNA-binding domain superfamily/Winged helix DNA-binding domain"/>
    <property type="match status" value="1"/>
</dbReference>
<dbReference type="STRING" id="380244.SAMN05216298_2825"/>
<dbReference type="Pfam" id="PF12840">
    <property type="entry name" value="HTH_20"/>
    <property type="match status" value="1"/>
</dbReference>
<reference evidence="3" key="1">
    <citation type="submission" date="2016-10" db="EMBL/GenBank/DDBJ databases">
        <authorList>
            <person name="Varghese N."/>
            <person name="Submissions S."/>
        </authorList>
    </citation>
    <scope>NUCLEOTIDE SEQUENCE [LARGE SCALE GENOMIC DNA]</scope>
    <source>
        <strain evidence="3">CGMCC 4.3147</strain>
    </source>
</reference>
<evidence type="ECO:0000313" key="3">
    <source>
        <dbReference type="Proteomes" id="UP000198662"/>
    </source>
</evidence>
<dbReference type="OrthoDB" id="7945987at2"/>
<dbReference type="CDD" id="cd00090">
    <property type="entry name" value="HTH_ARSR"/>
    <property type="match status" value="1"/>
</dbReference>
<protein>
    <submittedName>
        <fullName evidence="2">Helix-turn-helix domain-containing protein</fullName>
    </submittedName>
</protein>
<dbReference type="RefSeq" id="WP_091049885.1">
    <property type="nucleotide sequence ID" value="NZ_FNGF01000004.1"/>
</dbReference>
<evidence type="ECO:0000313" key="2">
    <source>
        <dbReference type="EMBL" id="SDL16324.1"/>
    </source>
</evidence>
<dbReference type="AlphaFoldDB" id="A0A1G9HUD5"/>